<organism evidence="1 2">
    <name type="scientific">Dryococelus australis</name>
    <dbReference type="NCBI Taxonomy" id="614101"/>
    <lineage>
        <taxon>Eukaryota</taxon>
        <taxon>Metazoa</taxon>
        <taxon>Ecdysozoa</taxon>
        <taxon>Arthropoda</taxon>
        <taxon>Hexapoda</taxon>
        <taxon>Insecta</taxon>
        <taxon>Pterygota</taxon>
        <taxon>Neoptera</taxon>
        <taxon>Polyneoptera</taxon>
        <taxon>Phasmatodea</taxon>
        <taxon>Verophasmatodea</taxon>
        <taxon>Anareolatae</taxon>
        <taxon>Phasmatidae</taxon>
        <taxon>Eurycanthinae</taxon>
        <taxon>Dryococelus</taxon>
    </lineage>
</organism>
<dbReference type="Proteomes" id="UP001159363">
    <property type="component" value="Chromosome 5"/>
</dbReference>
<keyword evidence="2" id="KW-1185">Reference proteome</keyword>
<proteinExistence type="predicted"/>
<accession>A0ABQ9H785</accession>
<comment type="caution">
    <text evidence="1">The sequence shown here is derived from an EMBL/GenBank/DDBJ whole genome shotgun (WGS) entry which is preliminary data.</text>
</comment>
<gene>
    <name evidence="1" type="ORF">PR048_016625</name>
</gene>
<name>A0ABQ9H785_9NEOP</name>
<evidence type="ECO:0000313" key="1">
    <source>
        <dbReference type="EMBL" id="KAJ8880160.1"/>
    </source>
</evidence>
<reference evidence="1 2" key="1">
    <citation type="submission" date="2023-02" db="EMBL/GenBank/DDBJ databases">
        <title>LHISI_Scaffold_Assembly.</title>
        <authorList>
            <person name="Stuart O.P."/>
            <person name="Cleave R."/>
            <person name="Magrath M.J.L."/>
            <person name="Mikheyev A.S."/>
        </authorList>
    </citation>
    <scope>NUCLEOTIDE SEQUENCE [LARGE SCALE GENOMIC DNA]</scope>
    <source>
        <strain evidence="1">Daus_M_001</strain>
        <tissue evidence="1">Leg muscle</tissue>
    </source>
</reference>
<protein>
    <submittedName>
        <fullName evidence="1">Uncharacterized protein</fullName>
    </submittedName>
</protein>
<dbReference type="EMBL" id="JARBHB010000006">
    <property type="protein sequence ID" value="KAJ8880160.1"/>
    <property type="molecule type" value="Genomic_DNA"/>
</dbReference>
<sequence>MDQIICYVEWGLRYCEASRAAGLLRGDFEFVSPRLITSARSHVMPASVLGEAGMATENISLTSAHVSIPLTSTHDRLQSFPRDACQRPGYFNDKQLTGVTVAERLACSPPTKAIQVQTPTGSLRNSGMWESCRTMSLVGGFSCGSPVFPALSFRRCSILISVTLIGSQDLDLNDNRPPWVLVSNDGKAQGRIHSVVVLWRSSRRVALLEGISTLRPLLIRSGGHNHGDSS</sequence>
<evidence type="ECO:0000313" key="2">
    <source>
        <dbReference type="Proteomes" id="UP001159363"/>
    </source>
</evidence>